<dbReference type="InterPro" id="IPR036855">
    <property type="entry name" value="Znf_CCCH_sf"/>
</dbReference>
<dbReference type="EMBL" id="GBEZ01021219">
    <property type="protein sequence ID" value="JAC65515.1"/>
    <property type="molecule type" value="Transcribed_RNA"/>
</dbReference>
<feature type="domain" description="C3H1-type" evidence="7">
    <location>
        <begin position="295"/>
        <end position="323"/>
    </location>
</feature>
<keyword evidence="3 5" id="KW-0862">Zinc</keyword>
<dbReference type="PROSITE" id="PS50103">
    <property type="entry name" value="ZF_C3H1"/>
    <property type="match status" value="2"/>
</dbReference>
<keyword evidence="4" id="KW-0238">DNA-binding</keyword>
<keyword evidence="1 5" id="KW-0479">Metal-binding</keyword>
<organism evidence="8">
    <name type="scientific">Tetraselmis sp. GSL018</name>
    <dbReference type="NCBI Taxonomy" id="582737"/>
    <lineage>
        <taxon>Eukaryota</taxon>
        <taxon>Viridiplantae</taxon>
        <taxon>Chlorophyta</taxon>
        <taxon>core chlorophytes</taxon>
        <taxon>Chlorodendrophyceae</taxon>
        <taxon>Chlorodendrales</taxon>
        <taxon>Chlorodendraceae</taxon>
        <taxon>Tetraselmis</taxon>
    </lineage>
</organism>
<keyword evidence="8" id="KW-0648">Protein biosynthesis</keyword>
<dbReference type="Pfam" id="PF00642">
    <property type="entry name" value="zf-CCCH"/>
    <property type="match status" value="2"/>
</dbReference>
<evidence type="ECO:0000313" key="8">
    <source>
        <dbReference type="EMBL" id="JAC65515.1"/>
    </source>
</evidence>
<reference evidence="8" key="1">
    <citation type="submission" date="2014-05" db="EMBL/GenBank/DDBJ databases">
        <title>The transcriptome of the halophilic microalga Tetraselmis sp. GSL018 isolated from the Great Salt Lake, Utah.</title>
        <authorList>
            <person name="Jinkerson R.E."/>
            <person name="D'Adamo S."/>
            <person name="Posewitz M.C."/>
        </authorList>
    </citation>
    <scope>NUCLEOTIDE SEQUENCE</scope>
    <source>
        <strain evidence="8">GSL018</strain>
    </source>
</reference>
<evidence type="ECO:0000256" key="3">
    <source>
        <dbReference type="ARBA" id="ARBA00022833"/>
    </source>
</evidence>
<sequence length="538" mass="56940">MEKLSSAAAAGETVKFEDLLENSSNSDSTEIEALLKSLVNLRVVAQDEQETYRLVKGNNEPAFHEDVSKGKREEKDKSDDGPAPFVYEQGSPYTPSNVQSSIYSSGVAYPMYAFYPGPAGAQPHMYQFVSAFQGDQHSHRIAHSYPSNGQEGIVCNQYPLGGVVFAPQSPSGGAVHPDTVDSSPQSCWGFAPQLPLPAATQWIDSTYQGDNSLVAGQFGTPPPPPPRQSFHGRSRPKPSEPSDTGAGSESKPKPGKSPCAFFLKTGTCAYGDKCKFDHPAGRQPPKLNSCGYPIRPDEEDCVYFMRRGVCGFGMTCKFNHPEIHSHAWRPGAPVPIPMMPGAPIMPYAGMMPSMVPVPGYPVQAPLGDAAVYQPAVVPSSDPSWSQPVPINQQAVHGAMPASSGGNIMTTEAASTATAYLHDILGISPIPANPVDSASGGALVSSSAAGGNHRDSCTGDYRDARPSDEGATVSGSWHGQQRIVKVCNDVPGSEYGTQRLHSPKEVCGKPGAVTEQLHCNMNGAVPEHSLTEGGSGESE</sequence>
<evidence type="ECO:0000259" key="7">
    <source>
        <dbReference type="PROSITE" id="PS50103"/>
    </source>
</evidence>
<name>A0A061R4A1_9CHLO</name>
<feature type="non-terminal residue" evidence="8">
    <location>
        <position position="538"/>
    </location>
</feature>
<evidence type="ECO:0000256" key="2">
    <source>
        <dbReference type="ARBA" id="ARBA00022771"/>
    </source>
</evidence>
<dbReference type="GO" id="GO:0003729">
    <property type="term" value="F:mRNA binding"/>
    <property type="evidence" value="ECO:0007669"/>
    <property type="project" value="UniProtKB-ARBA"/>
</dbReference>
<evidence type="ECO:0000256" key="4">
    <source>
        <dbReference type="ARBA" id="ARBA00023125"/>
    </source>
</evidence>
<feature type="zinc finger region" description="C3H1-type" evidence="5">
    <location>
        <begin position="253"/>
        <end position="281"/>
    </location>
</feature>
<dbReference type="PANTHER" id="PTHR12506:SF50">
    <property type="entry name" value="ZINC FINGER CCCH DOMAIN-CONTAINING PROTEIN 26"/>
    <property type="match status" value="1"/>
</dbReference>
<keyword evidence="2 5" id="KW-0863">Zinc-finger</keyword>
<accession>A0A061R4A1</accession>
<dbReference type="GO" id="GO:0003677">
    <property type="term" value="F:DNA binding"/>
    <property type="evidence" value="ECO:0007669"/>
    <property type="project" value="UniProtKB-KW"/>
</dbReference>
<evidence type="ECO:0000256" key="6">
    <source>
        <dbReference type="SAM" id="MobiDB-lite"/>
    </source>
</evidence>
<dbReference type="AlphaFoldDB" id="A0A061R4A1"/>
<feature type="region of interest" description="Disordered" evidence="6">
    <location>
        <begin position="211"/>
        <end position="257"/>
    </location>
</feature>
<feature type="domain" description="C3H1-type" evidence="7">
    <location>
        <begin position="253"/>
        <end position="281"/>
    </location>
</feature>
<dbReference type="SMART" id="SM00356">
    <property type="entry name" value="ZnF_C3H1"/>
    <property type="match status" value="2"/>
</dbReference>
<feature type="compositionally biased region" description="Basic and acidic residues" evidence="6">
    <location>
        <begin position="62"/>
        <end position="80"/>
    </location>
</feature>
<dbReference type="Gene3D" id="4.10.1000.10">
    <property type="entry name" value="Zinc finger, CCCH-type"/>
    <property type="match status" value="1"/>
</dbReference>
<evidence type="ECO:0000256" key="1">
    <source>
        <dbReference type="ARBA" id="ARBA00022723"/>
    </source>
</evidence>
<dbReference type="PANTHER" id="PTHR12506">
    <property type="entry name" value="PROTEIN PHOSPHATASE RELATED"/>
    <property type="match status" value="1"/>
</dbReference>
<dbReference type="GO" id="GO:0008270">
    <property type="term" value="F:zinc ion binding"/>
    <property type="evidence" value="ECO:0007669"/>
    <property type="project" value="UniProtKB-KW"/>
</dbReference>
<feature type="region of interest" description="Disordered" evidence="6">
    <location>
        <begin position="54"/>
        <end position="97"/>
    </location>
</feature>
<proteinExistence type="predicted"/>
<dbReference type="GO" id="GO:0003743">
    <property type="term" value="F:translation initiation factor activity"/>
    <property type="evidence" value="ECO:0007669"/>
    <property type="project" value="UniProtKB-KW"/>
</dbReference>
<feature type="zinc finger region" description="C3H1-type" evidence="5">
    <location>
        <begin position="295"/>
        <end position="323"/>
    </location>
</feature>
<keyword evidence="8" id="KW-0396">Initiation factor</keyword>
<gene>
    <name evidence="8" type="primary">EIF4G</name>
    <name evidence="8" type="ORF">TSPGSL018_15877</name>
</gene>
<evidence type="ECO:0000256" key="5">
    <source>
        <dbReference type="PROSITE-ProRule" id="PRU00723"/>
    </source>
</evidence>
<protein>
    <submittedName>
        <fullName evidence="8">Translation initiation factor eIF-4F</fullName>
    </submittedName>
</protein>
<dbReference type="InterPro" id="IPR050974">
    <property type="entry name" value="Plant_ZF_CCCH"/>
</dbReference>
<dbReference type="InterPro" id="IPR000571">
    <property type="entry name" value="Znf_CCCH"/>
</dbReference>
<dbReference type="SUPFAM" id="SSF90229">
    <property type="entry name" value="CCCH zinc finger"/>
    <property type="match status" value="2"/>
</dbReference>